<dbReference type="Pfam" id="PF20260">
    <property type="entry name" value="PUA_4"/>
    <property type="match status" value="1"/>
</dbReference>
<sequence>MRISRFYLPGDYSHDRLELPKEQCHYALTVLRLKNGFVVEIFNGEGDCARGTIEVHGRHQADILITERLDTDSESPLDSTLVQCISKGDRMDYSIQKCVELGISRIQPVFSERCEVKLDGDKLQKRREQWQQIVINACEQSGRNLVPQVMPTCTLQDYLQSFNPTKCLGIIGDPYAQQDLKQLPNPKNGISLLIGPEGGLSEDEVALAVNSGFQAVCLGPRVLRTETAGPALLAISQSLWGDL</sequence>
<dbReference type="Proteomes" id="UP001193680">
    <property type="component" value="Unassembled WGS sequence"/>
</dbReference>
<dbReference type="NCBIfam" id="TIGR00046">
    <property type="entry name" value="RsmE family RNA methyltransferase"/>
    <property type="match status" value="1"/>
</dbReference>
<evidence type="ECO:0000256" key="9">
    <source>
        <dbReference type="ARBA" id="ARBA00022691"/>
    </source>
</evidence>
<dbReference type="SUPFAM" id="SSF75217">
    <property type="entry name" value="alpha/beta knot"/>
    <property type="match status" value="1"/>
</dbReference>
<dbReference type="InterPro" id="IPR006700">
    <property type="entry name" value="RsmE"/>
</dbReference>
<comment type="catalytic activity">
    <reaction evidence="11 12">
        <text>uridine(1498) in 16S rRNA + S-adenosyl-L-methionine = N(3)-methyluridine(1498) in 16S rRNA + S-adenosyl-L-homocysteine + H(+)</text>
        <dbReference type="Rhea" id="RHEA:42920"/>
        <dbReference type="Rhea" id="RHEA-COMP:10283"/>
        <dbReference type="Rhea" id="RHEA-COMP:10284"/>
        <dbReference type="ChEBI" id="CHEBI:15378"/>
        <dbReference type="ChEBI" id="CHEBI:57856"/>
        <dbReference type="ChEBI" id="CHEBI:59789"/>
        <dbReference type="ChEBI" id="CHEBI:65315"/>
        <dbReference type="ChEBI" id="CHEBI:74502"/>
        <dbReference type="EC" id="2.1.1.193"/>
    </reaction>
</comment>
<dbReference type="Gene3D" id="3.40.1280.10">
    <property type="match status" value="1"/>
</dbReference>
<dbReference type="RefSeq" id="WP_185977961.1">
    <property type="nucleotide sequence ID" value="NZ_JACBGI020000007.1"/>
</dbReference>
<dbReference type="PIRSF" id="PIRSF015601">
    <property type="entry name" value="MTase_slr0722"/>
    <property type="match status" value="1"/>
</dbReference>
<dbReference type="InterPro" id="IPR015947">
    <property type="entry name" value="PUA-like_sf"/>
</dbReference>
<dbReference type="Pfam" id="PF04452">
    <property type="entry name" value="Methyltrans_RNA"/>
    <property type="match status" value="1"/>
</dbReference>
<evidence type="ECO:0000256" key="1">
    <source>
        <dbReference type="ARBA" id="ARBA00004496"/>
    </source>
</evidence>
<evidence type="ECO:0000259" key="14">
    <source>
        <dbReference type="Pfam" id="PF20260"/>
    </source>
</evidence>
<dbReference type="PANTHER" id="PTHR30027:SF3">
    <property type="entry name" value="16S RRNA (URACIL(1498)-N(3))-METHYLTRANSFERASE"/>
    <property type="match status" value="1"/>
</dbReference>
<keyword evidence="8 12" id="KW-0808">Transferase</keyword>
<feature type="domain" description="Ribosomal RNA small subunit methyltransferase E methyltransferase" evidence="13">
    <location>
        <begin position="74"/>
        <end position="236"/>
    </location>
</feature>
<dbReference type="SUPFAM" id="SSF88697">
    <property type="entry name" value="PUA domain-like"/>
    <property type="match status" value="1"/>
</dbReference>
<dbReference type="NCBIfam" id="NF008692">
    <property type="entry name" value="PRK11713.1-5"/>
    <property type="match status" value="1"/>
</dbReference>
<evidence type="ECO:0000256" key="6">
    <source>
        <dbReference type="ARBA" id="ARBA00022552"/>
    </source>
</evidence>
<comment type="function">
    <text evidence="10 12">Specifically methylates the N3 position of the uracil ring of uridine 1498 (m3U1498) in 16S rRNA. Acts on the fully assembled 30S ribosomal subunit.</text>
</comment>
<dbReference type="CDD" id="cd18084">
    <property type="entry name" value="RsmE-like"/>
    <property type="match status" value="1"/>
</dbReference>
<protein>
    <recommendedName>
        <fullName evidence="4 12">Ribosomal RNA small subunit methyltransferase E</fullName>
        <ecNumber evidence="3 12">2.1.1.193</ecNumber>
    </recommendedName>
</protein>
<evidence type="ECO:0000256" key="11">
    <source>
        <dbReference type="ARBA" id="ARBA00047944"/>
    </source>
</evidence>
<accession>A0ABS0BVG8</accession>
<dbReference type="GO" id="GO:0008168">
    <property type="term" value="F:methyltransferase activity"/>
    <property type="evidence" value="ECO:0007669"/>
    <property type="project" value="UniProtKB-KW"/>
</dbReference>
<evidence type="ECO:0000313" key="15">
    <source>
        <dbReference type="EMBL" id="MBF6057817.1"/>
    </source>
</evidence>
<dbReference type="GO" id="GO:0032259">
    <property type="term" value="P:methylation"/>
    <property type="evidence" value="ECO:0007669"/>
    <property type="project" value="UniProtKB-KW"/>
</dbReference>
<keyword evidence="9 12" id="KW-0949">S-adenosyl-L-methionine</keyword>
<dbReference type="InterPro" id="IPR046886">
    <property type="entry name" value="RsmE_MTase_dom"/>
</dbReference>
<name>A0ABS0BVG8_9GAMM</name>
<dbReference type="EMBL" id="JACBGI020000007">
    <property type="protein sequence ID" value="MBF6057817.1"/>
    <property type="molecule type" value="Genomic_DNA"/>
</dbReference>
<evidence type="ECO:0000256" key="2">
    <source>
        <dbReference type="ARBA" id="ARBA00005528"/>
    </source>
</evidence>
<evidence type="ECO:0000256" key="10">
    <source>
        <dbReference type="ARBA" id="ARBA00025699"/>
    </source>
</evidence>
<keyword evidence="16" id="KW-1185">Reference proteome</keyword>
<comment type="caution">
    <text evidence="15">The sequence shown here is derived from an EMBL/GenBank/DDBJ whole genome shotgun (WGS) entry which is preliminary data.</text>
</comment>
<keyword evidence="7 12" id="KW-0489">Methyltransferase</keyword>
<evidence type="ECO:0000259" key="13">
    <source>
        <dbReference type="Pfam" id="PF04452"/>
    </source>
</evidence>
<evidence type="ECO:0000256" key="12">
    <source>
        <dbReference type="PIRNR" id="PIRNR015601"/>
    </source>
</evidence>
<dbReference type="InterPro" id="IPR046887">
    <property type="entry name" value="RsmE_PUA-like"/>
</dbReference>
<dbReference type="PANTHER" id="PTHR30027">
    <property type="entry name" value="RIBOSOMAL RNA SMALL SUBUNIT METHYLTRANSFERASE E"/>
    <property type="match status" value="1"/>
</dbReference>
<comment type="similarity">
    <text evidence="2 12">Belongs to the RNA methyltransferase RsmE family.</text>
</comment>
<evidence type="ECO:0000256" key="8">
    <source>
        <dbReference type="ARBA" id="ARBA00022679"/>
    </source>
</evidence>
<proteinExistence type="inferred from homology"/>
<comment type="subcellular location">
    <subcellularLocation>
        <location evidence="1 12">Cytoplasm</location>
    </subcellularLocation>
</comment>
<keyword evidence="6 12" id="KW-0698">rRNA processing</keyword>
<feature type="domain" description="Ribosomal RNA small subunit methyltransferase E PUA-like" evidence="14">
    <location>
        <begin position="19"/>
        <end position="65"/>
    </location>
</feature>
<evidence type="ECO:0000256" key="3">
    <source>
        <dbReference type="ARBA" id="ARBA00012328"/>
    </source>
</evidence>
<evidence type="ECO:0000313" key="16">
    <source>
        <dbReference type="Proteomes" id="UP001193680"/>
    </source>
</evidence>
<reference evidence="15 16" key="2">
    <citation type="submission" date="2020-11" db="EMBL/GenBank/DDBJ databases">
        <title>Sulfur oxidizing isolate from Hospital Hole Sinkhole.</title>
        <authorList>
            <person name="Scott K.M."/>
        </authorList>
    </citation>
    <scope>NUCLEOTIDE SEQUENCE [LARGE SCALE GENOMIC DNA]</scope>
    <source>
        <strain evidence="15 16">HH1</strain>
    </source>
</reference>
<dbReference type="EC" id="2.1.1.193" evidence="3 12"/>
<dbReference type="InterPro" id="IPR029026">
    <property type="entry name" value="tRNA_m1G_MTases_N"/>
</dbReference>
<evidence type="ECO:0000256" key="5">
    <source>
        <dbReference type="ARBA" id="ARBA00022490"/>
    </source>
</evidence>
<evidence type="ECO:0000256" key="7">
    <source>
        <dbReference type="ARBA" id="ARBA00022603"/>
    </source>
</evidence>
<gene>
    <name evidence="15" type="ORF">H8792_005625</name>
</gene>
<reference evidence="15 16" key="1">
    <citation type="submission" date="2020-06" db="EMBL/GenBank/DDBJ databases">
        <authorList>
            <person name="Scott K."/>
        </authorList>
    </citation>
    <scope>NUCLEOTIDE SEQUENCE [LARGE SCALE GENOMIC DNA]</scope>
    <source>
        <strain evidence="15 16">HH1</strain>
    </source>
</reference>
<keyword evidence="5 12" id="KW-0963">Cytoplasm</keyword>
<dbReference type="InterPro" id="IPR029028">
    <property type="entry name" value="Alpha/beta_knot_MTases"/>
</dbReference>
<organism evidence="15 16">
    <name type="scientific">Thiomicrorhabdus heinhorstiae</name>
    <dbReference type="NCBI Taxonomy" id="2748010"/>
    <lineage>
        <taxon>Bacteria</taxon>
        <taxon>Pseudomonadati</taxon>
        <taxon>Pseudomonadota</taxon>
        <taxon>Gammaproteobacteria</taxon>
        <taxon>Thiotrichales</taxon>
        <taxon>Piscirickettsiaceae</taxon>
        <taxon>Thiomicrorhabdus</taxon>
    </lineage>
</organism>
<evidence type="ECO:0000256" key="4">
    <source>
        <dbReference type="ARBA" id="ARBA00013673"/>
    </source>
</evidence>